<keyword evidence="9" id="KW-1185">Reference proteome</keyword>
<keyword evidence="5 6" id="KW-0472">Membrane</keyword>
<dbReference type="PANTHER" id="PTHR31272:SF4">
    <property type="entry name" value="CYTOCHROME C-TYPE BIOGENESIS PROTEIN HI_1454-RELATED"/>
    <property type="match status" value="1"/>
</dbReference>
<feature type="transmembrane region" description="Helical" evidence="6">
    <location>
        <begin position="225"/>
        <end position="243"/>
    </location>
</feature>
<dbReference type="PANTHER" id="PTHR31272">
    <property type="entry name" value="CYTOCHROME C-TYPE BIOGENESIS PROTEIN HI_1454-RELATED"/>
    <property type="match status" value="1"/>
</dbReference>
<comment type="similarity">
    <text evidence="2">Belongs to the DsbD family.</text>
</comment>
<gene>
    <name evidence="8" type="ORF">V1351_02130</name>
</gene>
<protein>
    <submittedName>
        <fullName evidence="8">Cytochrome c biogenesis CcdA family protein</fullName>
    </submittedName>
</protein>
<sequence>MMGPALPVLPSLAAVPAGLSDQVTGGALPLAVLVAALAGLVSFATPCVLPLVPGYLGYVTGLSDVALEERSRGRMVLGAVLFILGFTVVFVLASMFVATAGRALVEHRVLLMRIGGVAVILMALVFLGAGSQRTFRLPVKPAAGLAGAPFLGAVFGLGWAPCMGPTLAAVLALNLAGDASTTRAVVLAIAYCAGLGLPFVLIAAAYERWAPVSQWLRRRQRTIQVVGAVLLIIIGLLLLTGGWDAINQWLQIRLISDWEVYL</sequence>
<dbReference type="InterPro" id="IPR051790">
    <property type="entry name" value="Cytochrome_c-biogenesis_DsbD"/>
</dbReference>
<keyword evidence="4 6" id="KW-1133">Transmembrane helix</keyword>
<dbReference type="RefSeq" id="WP_338750268.1">
    <property type="nucleotide sequence ID" value="NZ_CP144913.1"/>
</dbReference>
<feature type="transmembrane region" description="Helical" evidence="6">
    <location>
        <begin position="150"/>
        <end position="172"/>
    </location>
</feature>
<evidence type="ECO:0000256" key="1">
    <source>
        <dbReference type="ARBA" id="ARBA00004141"/>
    </source>
</evidence>
<keyword evidence="3 6" id="KW-0812">Transmembrane</keyword>
<dbReference type="Proteomes" id="UP001382727">
    <property type="component" value="Chromosome"/>
</dbReference>
<feature type="transmembrane region" description="Helical" evidence="6">
    <location>
        <begin position="184"/>
        <end position="204"/>
    </location>
</feature>
<comment type="subcellular location">
    <subcellularLocation>
        <location evidence="1">Membrane</location>
        <topology evidence="1">Multi-pass membrane protein</topology>
    </subcellularLocation>
</comment>
<name>A0ABZ2MIK2_9MICO</name>
<proteinExistence type="inferred from homology"/>
<accession>A0ABZ2MIK2</accession>
<evidence type="ECO:0000259" key="7">
    <source>
        <dbReference type="Pfam" id="PF02683"/>
    </source>
</evidence>
<feature type="transmembrane region" description="Helical" evidence="6">
    <location>
        <begin position="110"/>
        <end position="129"/>
    </location>
</feature>
<feature type="transmembrane region" description="Helical" evidence="6">
    <location>
        <begin position="76"/>
        <end position="98"/>
    </location>
</feature>
<feature type="transmembrane region" description="Helical" evidence="6">
    <location>
        <begin position="30"/>
        <end position="56"/>
    </location>
</feature>
<evidence type="ECO:0000256" key="2">
    <source>
        <dbReference type="ARBA" id="ARBA00006143"/>
    </source>
</evidence>
<organism evidence="8 9">
    <name type="scientific">Janibacter alittae</name>
    <dbReference type="NCBI Taxonomy" id="3115209"/>
    <lineage>
        <taxon>Bacteria</taxon>
        <taxon>Bacillati</taxon>
        <taxon>Actinomycetota</taxon>
        <taxon>Actinomycetes</taxon>
        <taxon>Micrococcales</taxon>
        <taxon>Intrasporangiaceae</taxon>
        <taxon>Janibacter</taxon>
    </lineage>
</organism>
<feature type="domain" description="Cytochrome C biogenesis protein transmembrane" evidence="7">
    <location>
        <begin position="31"/>
        <end position="225"/>
    </location>
</feature>
<evidence type="ECO:0000313" key="9">
    <source>
        <dbReference type="Proteomes" id="UP001382727"/>
    </source>
</evidence>
<evidence type="ECO:0000256" key="6">
    <source>
        <dbReference type="SAM" id="Phobius"/>
    </source>
</evidence>
<evidence type="ECO:0000256" key="3">
    <source>
        <dbReference type="ARBA" id="ARBA00022692"/>
    </source>
</evidence>
<evidence type="ECO:0000256" key="4">
    <source>
        <dbReference type="ARBA" id="ARBA00022989"/>
    </source>
</evidence>
<dbReference type="InterPro" id="IPR003834">
    <property type="entry name" value="Cyt_c_assmbl_TM_dom"/>
</dbReference>
<dbReference type="Pfam" id="PF02683">
    <property type="entry name" value="DsbD_TM"/>
    <property type="match status" value="1"/>
</dbReference>
<dbReference type="EMBL" id="CP144913">
    <property type="protein sequence ID" value="WXB76879.1"/>
    <property type="molecule type" value="Genomic_DNA"/>
</dbReference>
<evidence type="ECO:0000313" key="8">
    <source>
        <dbReference type="EMBL" id="WXB76879.1"/>
    </source>
</evidence>
<evidence type="ECO:0000256" key="5">
    <source>
        <dbReference type="ARBA" id="ARBA00023136"/>
    </source>
</evidence>
<reference evidence="8 9" key="1">
    <citation type="submission" date="2024-02" db="EMBL/GenBank/DDBJ databases">
        <title>Janibacter sp. nov., isolated from gut of marine sandworm.</title>
        <authorList>
            <person name="Kim B."/>
            <person name="Jun M.O."/>
            <person name="Shin N.-R."/>
        </authorList>
    </citation>
    <scope>NUCLEOTIDE SEQUENCE [LARGE SCALE GENOMIC DNA]</scope>
    <source>
        <strain evidence="8 9">A1S7</strain>
    </source>
</reference>